<gene>
    <name evidence="2" type="ORF">TWF102_000173</name>
</gene>
<dbReference type="Proteomes" id="UP000475325">
    <property type="component" value="Unassembled WGS sequence"/>
</dbReference>
<organism evidence="2 3">
    <name type="scientific">Orbilia oligospora</name>
    <name type="common">Nematode-trapping fungus</name>
    <name type="synonym">Arthrobotrys oligospora</name>
    <dbReference type="NCBI Taxonomy" id="2813651"/>
    <lineage>
        <taxon>Eukaryota</taxon>
        <taxon>Fungi</taxon>
        <taxon>Dikarya</taxon>
        <taxon>Ascomycota</taxon>
        <taxon>Pezizomycotina</taxon>
        <taxon>Orbiliomycetes</taxon>
        <taxon>Orbiliales</taxon>
        <taxon>Orbiliaceae</taxon>
        <taxon>Orbilia</taxon>
    </lineage>
</organism>
<evidence type="ECO:0000256" key="1">
    <source>
        <dbReference type="SAM" id="MobiDB-lite"/>
    </source>
</evidence>
<evidence type="ECO:0000313" key="2">
    <source>
        <dbReference type="EMBL" id="KAF3113517.1"/>
    </source>
</evidence>
<proteinExistence type="predicted"/>
<accession>A0A7C8NJB5</accession>
<sequence length="68" mass="7364">MLRMFTHTEQQLFSPPLSDGDSYSGGGNGGNGEKEKQDGPGSTTSRNNEEFSREASRGGMEFTPWGGY</sequence>
<evidence type="ECO:0000313" key="3">
    <source>
        <dbReference type="Proteomes" id="UP000475325"/>
    </source>
</evidence>
<feature type="compositionally biased region" description="Basic and acidic residues" evidence="1">
    <location>
        <begin position="47"/>
        <end position="56"/>
    </location>
</feature>
<name>A0A7C8NJB5_ORBOL</name>
<comment type="caution">
    <text evidence="2">The sequence shown here is derived from an EMBL/GenBank/DDBJ whole genome shotgun (WGS) entry which is preliminary data.</text>
</comment>
<protein>
    <submittedName>
        <fullName evidence="2">Uncharacterized protein</fullName>
    </submittedName>
</protein>
<feature type="region of interest" description="Disordered" evidence="1">
    <location>
        <begin position="1"/>
        <end position="68"/>
    </location>
</feature>
<dbReference type="AlphaFoldDB" id="A0A7C8NJB5"/>
<dbReference type="EMBL" id="WIQW01000001">
    <property type="protein sequence ID" value="KAF3113517.1"/>
    <property type="molecule type" value="Genomic_DNA"/>
</dbReference>
<reference evidence="2 3" key="1">
    <citation type="submission" date="2019-06" db="EMBL/GenBank/DDBJ databases">
        <authorList>
            <person name="Palmer J.M."/>
        </authorList>
    </citation>
    <scope>NUCLEOTIDE SEQUENCE [LARGE SCALE GENOMIC DNA]</scope>
    <source>
        <strain evidence="2 3">TWF102</strain>
    </source>
</reference>